<evidence type="ECO:0000256" key="7">
    <source>
        <dbReference type="SAM" id="MobiDB-lite"/>
    </source>
</evidence>
<feature type="transmembrane region" description="Helical" evidence="6">
    <location>
        <begin position="137"/>
        <end position="157"/>
    </location>
</feature>
<dbReference type="InterPro" id="IPR037185">
    <property type="entry name" value="EmrE-like"/>
</dbReference>
<dbReference type="RefSeq" id="XP_022728506.1">
    <property type="nucleotide sequence ID" value="XM_022872771.1"/>
</dbReference>
<feature type="transmembrane region" description="Helical" evidence="6">
    <location>
        <begin position="76"/>
        <end position="99"/>
    </location>
</feature>
<dbReference type="OrthoDB" id="1728340at2759"/>
<dbReference type="GO" id="GO:0016020">
    <property type="term" value="C:membrane"/>
    <property type="evidence" value="ECO:0007669"/>
    <property type="project" value="UniProtKB-SubCell"/>
</dbReference>
<accession>A0A6P5XKT6</accession>
<dbReference type="GO" id="GO:0022857">
    <property type="term" value="F:transmembrane transporter activity"/>
    <property type="evidence" value="ECO:0007669"/>
    <property type="project" value="InterPro"/>
</dbReference>
<feature type="transmembrane region" description="Helical" evidence="6">
    <location>
        <begin position="278"/>
        <end position="298"/>
    </location>
</feature>
<dbReference type="PANTHER" id="PTHR31218">
    <property type="entry name" value="WAT1-RELATED PROTEIN"/>
    <property type="match status" value="1"/>
</dbReference>
<feature type="transmembrane region" description="Helical" evidence="6">
    <location>
        <begin position="213"/>
        <end position="234"/>
    </location>
</feature>
<reference evidence="10" key="1">
    <citation type="submission" date="2025-08" db="UniProtKB">
        <authorList>
            <consortium name="RefSeq"/>
        </authorList>
    </citation>
    <scope>IDENTIFICATION</scope>
    <source>
        <tissue evidence="10">Fruit stalk</tissue>
    </source>
</reference>
<dbReference type="Proteomes" id="UP000515121">
    <property type="component" value="Unplaced"/>
</dbReference>
<feature type="transmembrane region" description="Helical" evidence="6">
    <location>
        <begin position="181"/>
        <end position="201"/>
    </location>
</feature>
<proteinExistence type="inferred from homology"/>
<protein>
    <recommendedName>
        <fullName evidence="6">WAT1-related protein</fullName>
    </recommendedName>
</protein>
<evidence type="ECO:0000259" key="8">
    <source>
        <dbReference type="Pfam" id="PF00892"/>
    </source>
</evidence>
<feature type="compositionally biased region" description="Basic and acidic residues" evidence="7">
    <location>
        <begin position="337"/>
        <end position="357"/>
    </location>
</feature>
<evidence type="ECO:0000313" key="9">
    <source>
        <dbReference type="Proteomes" id="UP000515121"/>
    </source>
</evidence>
<dbReference type="KEGG" id="dzi:111284028"/>
<keyword evidence="9" id="KW-1185">Reference proteome</keyword>
<feature type="transmembrane region" description="Helical" evidence="6">
    <location>
        <begin position="43"/>
        <end position="64"/>
    </location>
</feature>
<dbReference type="AlphaFoldDB" id="A0A6P5XKT6"/>
<feature type="domain" description="EamA" evidence="8">
    <location>
        <begin position="183"/>
        <end position="322"/>
    </location>
</feature>
<evidence type="ECO:0000256" key="2">
    <source>
        <dbReference type="ARBA" id="ARBA00007635"/>
    </source>
</evidence>
<feature type="transmembrane region" description="Helical" evidence="6">
    <location>
        <begin position="240"/>
        <end position="266"/>
    </location>
</feature>
<dbReference type="SUPFAM" id="SSF103481">
    <property type="entry name" value="Multidrug resistance efflux transporter EmrE"/>
    <property type="match status" value="2"/>
</dbReference>
<evidence type="ECO:0000256" key="6">
    <source>
        <dbReference type="RuleBase" id="RU363077"/>
    </source>
</evidence>
<evidence type="ECO:0000256" key="1">
    <source>
        <dbReference type="ARBA" id="ARBA00004141"/>
    </source>
</evidence>
<keyword evidence="3 6" id="KW-0812">Transmembrane</keyword>
<comment type="similarity">
    <text evidence="2 6">Belongs to the drug/metabolite transporter (DMT) superfamily. Plant drug/metabolite exporter (P-DME) (TC 2.A.7.4) family.</text>
</comment>
<feature type="transmembrane region" description="Helical" evidence="6">
    <location>
        <begin position="105"/>
        <end position="125"/>
    </location>
</feature>
<evidence type="ECO:0000256" key="4">
    <source>
        <dbReference type="ARBA" id="ARBA00022989"/>
    </source>
</evidence>
<keyword evidence="4 6" id="KW-1133">Transmembrane helix</keyword>
<evidence type="ECO:0000256" key="3">
    <source>
        <dbReference type="ARBA" id="ARBA00022692"/>
    </source>
</evidence>
<feature type="transmembrane region" description="Helical" evidence="6">
    <location>
        <begin position="12"/>
        <end position="31"/>
    </location>
</feature>
<dbReference type="InterPro" id="IPR000620">
    <property type="entry name" value="EamA_dom"/>
</dbReference>
<feature type="region of interest" description="Disordered" evidence="7">
    <location>
        <begin position="330"/>
        <end position="357"/>
    </location>
</feature>
<dbReference type="GeneID" id="111284028"/>
<feature type="transmembrane region" description="Helical" evidence="6">
    <location>
        <begin position="304"/>
        <end position="323"/>
    </location>
</feature>
<feature type="domain" description="EamA" evidence="8">
    <location>
        <begin position="16"/>
        <end position="155"/>
    </location>
</feature>
<name>A0A6P5XKT6_DURZI</name>
<keyword evidence="5 6" id="KW-0472">Membrane</keyword>
<comment type="subcellular location">
    <subcellularLocation>
        <location evidence="1 6">Membrane</location>
        <topology evidence="1 6">Multi-pass membrane protein</topology>
    </subcellularLocation>
</comment>
<organism evidence="9 10">
    <name type="scientific">Durio zibethinus</name>
    <name type="common">Durian</name>
    <dbReference type="NCBI Taxonomy" id="66656"/>
    <lineage>
        <taxon>Eukaryota</taxon>
        <taxon>Viridiplantae</taxon>
        <taxon>Streptophyta</taxon>
        <taxon>Embryophyta</taxon>
        <taxon>Tracheophyta</taxon>
        <taxon>Spermatophyta</taxon>
        <taxon>Magnoliopsida</taxon>
        <taxon>eudicotyledons</taxon>
        <taxon>Gunneridae</taxon>
        <taxon>Pentapetalae</taxon>
        <taxon>rosids</taxon>
        <taxon>malvids</taxon>
        <taxon>Malvales</taxon>
        <taxon>Malvaceae</taxon>
        <taxon>Helicteroideae</taxon>
        <taxon>Durio</taxon>
    </lineage>
</organism>
<dbReference type="InterPro" id="IPR030184">
    <property type="entry name" value="WAT1-related"/>
</dbReference>
<evidence type="ECO:0000313" key="10">
    <source>
        <dbReference type="RefSeq" id="XP_022728506.1"/>
    </source>
</evidence>
<sequence length="357" mass="39936">MARTLKATFARYKPHLSMILVQILTAIVYFITEAAFNQGLNTYVYVTYRFGIAFLVMFPFAYFLERQSRPKLTLALFLELFVVSFLGVCLAFNMFFASLRCTSPTFVAAVYNTVSSLTFVIAILFRMEVVDVKSPRGIAKILGTLISLAGVTVITLYKGPALQNLWDAPIHMKRLSIHENWVKGSILTIASCIAFSSWYIIQAVTLKKYPAQLSLTAWMDCLGGVQSAVFAVILQHKPAAWSITMFSIDFWAITYTGIVCSGFVIFLQIWCLKEKGPVFVSMFNPLQTVMVAVLAYFIFGEKLYTGSILGGVTVIIGLYLLLWGKEKDQSQEQTSSHSDEIKEIDKKKAGSTVKEEP</sequence>
<evidence type="ECO:0000256" key="5">
    <source>
        <dbReference type="ARBA" id="ARBA00023136"/>
    </source>
</evidence>
<dbReference type="Pfam" id="PF00892">
    <property type="entry name" value="EamA"/>
    <property type="match status" value="2"/>
</dbReference>
<gene>
    <name evidence="10" type="primary">LOC111284028</name>
</gene>